<feature type="region of interest" description="Disordered" evidence="1">
    <location>
        <begin position="947"/>
        <end position="1020"/>
    </location>
</feature>
<dbReference type="Pfam" id="PF10152">
    <property type="entry name" value="CCDC53"/>
    <property type="match status" value="4"/>
</dbReference>
<feature type="region of interest" description="Disordered" evidence="1">
    <location>
        <begin position="2880"/>
        <end position="2971"/>
    </location>
</feature>
<feature type="region of interest" description="Disordered" evidence="1">
    <location>
        <begin position="3987"/>
        <end position="4036"/>
    </location>
</feature>
<feature type="region of interest" description="Disordered" evidence="1">
    <location>
        <begin position="3626"/>
        <end position="3693"/>
    </location>
</feature>
<feature type="compositionally biased region" description="Basic and acidic residues" evidence="1">
    <location>
        <begin position="856"/>
        <end position="865"/>
    </location>
</feature>
<feature type="region of interest" description="Disordered" evidence="1">
    <location>
        <begin position="3524"/>
        <end position="3550"/>
    </location>
</feature>
<feature type="compositionally biased region" description="Polar residues" evidence="1">
    <location>
        <begin position="2780"/>
        <end position="2791"/>
    </location>
</feature>
<feature type="compositionally biased region" description="Polar residues" evidence="1">
    <location>
        <begin position="158"/>
        <end position="168"/>
    </location>
</feature>
<feature type="compositionally biased region" description="Basic and acidic residues" evidence="1">
    <location>
        <begin position="2883"/>
        <end position="2899"/>
    </location>
</feature>
<feature type="region of interest" description="Disordered" evidence="1">
    <location>
        <begin position="1099"/>
        <end position="1344"/>
    </location>
</feature>
<feature type="region of interest" description="Disordered" evidence="1">
    <location>
        <begin position="2482"/>
        <end position="2514"/>
    </location>
</feature>
<evidence type="ECO:0000313" key="3">
    <source>
        <dbReference type="EMBL" id="KAL3757743.1"/>
    </source>
</evidence>
<evidence type="ECO:0000313" key="4">
    <source>
        <dbReference type="Proteomes" id="UP001530293"/>
    </source>
</evidence>
<feature type="region of interest" description="Disordered" evidence="1">
    <location>
        <begin position="2549"/>
        <end position="2603"/>
    </location>
</feature>
<dbReference type="SMART" id="SM00498">
    <property type="entry name" value="FH2"/>
    <property type="match status" value="1"/>
</dbReference>
<feature type="compositionally biased region" description="Polar residues" evidence="1">
    <location>
        <begin position="2397"/>
        <end position="2407"/>
    </location>
</feature>
<feature type="compositionally biased region" description="Low complexity" evidence="1">
    <location>
        <begin position="346"/>
        <end position="371"/>
    </location>
</feature>
<sequence length="4989" mass="538164">MGNEPSPSMRIDESAMDDNDNVASTTDIKEAAVAVDEMTLTATATVTVAADAEIKPLDGEKDATTIIESDVPSDVVVVPPSSSSNQGDIILTETGNVQGEITDTAEATYDNDENNLLEDDGVGASQVQLNIDDNIGDSDNHLPPSPTLPLPSDDNDNCNDGATETNDTQADKSSHPPIHGSCVDNTNESSHEAEEGSRESDDQPQVEKEDAPTIIESGVPSDVVFSSSSSSNQGVIILTEIGNDQEENTAAATIHRDATNLHDGVEEEVTSQVQLIIDENIGDSDNHLPPLPTLPLPYDDTDIDNDGADATTDSQACTSSHPPIHGNCVDNTNEAAQSSHENNGQTTTTSTDNDTANTDCNNTNTASSSTNVVSKDVEEGEEASQIPLMIDDNIGDSDNHLPPSPTLPLPSDDNDNDNHGADATTDSQACTSSHPPIHGSCVDNANESSREGEEGSRGSDYPPQVEKDDATTIIICSDVPSDVVVDSPSASPNQGGSLTETGNVQEDNTVAVSYDRDANNLLAGIDVDEEKTSQVQVNIDDNNSDSDIHLPPSPTLPLPSDDSDNCNDGTDATTDSQADKSSHPPIHSSCVDNTNESSHEAEEGSRESDDQPQVEKEDAPTIIESGVPSDVVFSPSSSSNQGVIILTEIGNDQEENTAAATIHRDATNLHDGVEEEVTSQVQLIIDENIGDSDNHLPPLPTLPLPSDDTDIDNDGADATTDSQACTSSHPPIHGNCVDNTNEAAQSSHENNGQTTTTSTDNDTANTDCNNTNTASSSTNVVSKDVEEGEMASQIPLMIDDNIGDSDIHLPPLPTLPLPSDDNDNDNHGADATTDSQACTSSHPPIHGSCVDNANESSREGEEGSRGSDYPPQVEKDDATTIIICSDVPSDVVVDSPSASPNQGGSLTETGNVQEDNTVAVSYDRDANNLLAGIDVDEEETSQVQVNIDDNNSDSDIHLPPLPTLPLPSDDSDNDGTDATTDSQADTSSHPPIHSSCVDNTNESSHEAEEGSRESDYQPQDGKLDATTIIDSNGPSDALVDFPSASSNQGGIMIMTEAGNDQEEIMDISAATNNRDAINLLTDGGVEEEKTSQVQLNIDDSKCNSDNHLPPLPTAPLATDDNDNSNDGADATNDTQADNSSHTPNHGNLGDNTNKAAQSSHENGQTAITSTDNDTTTTTLPLPSFDNANVNDGAAATNDTQADTSSNLPVHDSCGDNTNEAAQSSHENGQTATTSTGNDATTTTLPLPYGDNANVNDGAAATTDTQADTSSHLPIHDSSGDSSNEANEATESSRENGTTTTTSSDIDNTTSTTNDCNNNNNDTASSTTNVSSTPTLTNNNISKKEEKQLQKLQRRIPLSLDMHYITPQIIGMAPPILLRRQQDLKLDEVGRGLNKSNANDEHYDDDRNTISNSTDKQPQDVIDQPANQHQQQLLRSNSGRRTRKRRGNDVHELASYLEKRHSHRYLLFNVSDDVFFFGSPRRKRPLNYRGGGHYGGGGSYGGGGGGSEGCGSSPSPSLIMRKCMDHGANNGILSSPISPSSSYGGVEGGEYSVGSSSVGGGGGNGSNNRSSTPSVARVMDVCYALHAYLSIPPHEVPQKLSTDRAATNDDECCSSSKGSISNNGGREKRKKKSTVACVYCGNGKTRTGVTIACYLRFCNMVPNALSGFEIFCKRRGIMSSTTSSSTSNTDALENDIISNHIPPSLRQFFRNFDELVKWKQYPHPEPLLLSSIQLKGVPVDDIPCLDIWEHGDVARRRIYSSHEIDDDIADCGNKTLSSLSLHDWEEEEGTYHIRQQKVLVLHQDFTLVCRFGGEFAADVDDPSKVLFRYVNCPHFLREGRMTLSMSDVDMMRRYASSFDREEFSITLEFVNLDTNNDNSLLQSGLATFTSSGSIVEEGGTKFNGFIRDENEVLLQGWKVLSDAHLMHPSPECEAKLFDSLDSSAFRVLSTGRFDVDFTLVALQLSNGDAEFAKVELTGGLFYSRFNRDADVPKVPETIHQLVALEESSSQHRLPIASALSTDNQICSVIDAPGQTSPTWRNNEHSTDCASLDVLQNGLRSKWTMDNVESTEVKEASEAGDHVAPISIGNGERTEPSCIDIVRTSELEWNDHESTIHAIHRHITPESAIQKGHKDEDELVHHGDKTTRVESFLSAELCPEGSASSTLDIERVGQSMNVDDMHETASIDIRATDITVQCTEANAIATGVEFWTQQSNVEANETDIHRLEPDIRNLEQSATRPLSPQMDDVITSCSEDGKVDPGDSSSEGLDFDTVLGNSGGDSIASDAGVLMIGSDHSVSNENDYEIEDPLAERPDHEFTAAAAEGDKSLNFHGANNSTRSVENHDGSSAGDGIHGSDSDHQSLATKSSGRKVSSILTLAATAALERRNRIGTKPCTDGIQVTASDTEPSSAPIFDPASEKSYRDIISTAATVALERKILVGNIPSATDNHLTTEAPTPSKRGSTKEQNSRDVLTMAAAAALERRTRAENLSSAEDVSRDETELEKLTPLKKGSADDKNRRDILALAATAALERKVRVENIELSDNGNALLEVDPVGGEGPDSQPSAVLSAQSERVTHPMNEATTERISQEMLSKRSSPTSADGSTIDEMDFYTESKDPDKPAIVGAPRNFASPAAAENQQSNVVKREDSTADLCCCDPTVTLMSLLSKETPPASANKSIRVVTVGNEDCPGDHLKGGSDGFPAEEDAPKGNQPGPRTDLLTMQRDRAPPQDRDVPREDEKKGSEPDPRSALHVMLSKRLSSSRYNQPTNSQKTQYNDKTEDTTTPLASASQLSPAEREESEPDPRTALNIMLSKRAPPPEKESTVEVVGHDDEQADPRAALMAMLSKRAPPPEKESTVDTVDQEEAEVEPNSRAALMAMLSKRAPPPEKESTVDAVDKEAAEVEPNPKAALMAMLSKRAPPSEKESTVDTVDEDDEPNSRAALMAMLSKRAPPPEKEATSTGVDQVEEESEPNPKAALMAMLRKRAPPPEKESTVDAIDQEEAEVEPNSRAALMAMLSKRAPPPEKEATVNAVDQEEAEVEPNSRAALMAMLSKRAPPPEKEALTTGVDLVEAEVEPNPKAALMAMLSKRAPPPAKESTVDAVDDDEEPNPRAAHMAMLSKRAPPPEKESTVVVGHDDEQADPRAALMAMLSKRAPPSEKESTVDAVDQEEAEVEPNPRVALMAMLSKRAPPSEMESTVDAVDGHEEPNPRAALMAMLSKRAPPPEKEATTPGVAQVDDKVEPNSRAALMAMLSKRAPPPEKESTVDAVDKEAAEVEPNPKAALMAMLSKRAPPSEKESTVDTVDEDDEPNSRAALMAMLSKRAPPPEKEATSTGVDQVEEESEPNPKAALMAMLRKRAPPPEKESTVDAIDQEEAEVEPNSRAALMAMLSKRAPPPEKEATVDAVDQEEAEVEPNSRAALMAMLSKRAPPPEKEALTTGVDLVEAEVEPNPKAALMAMLSKRAPPPAKESTVDAVDDDEEPNPRAAHMAMLSKRAPPPEKESTVVVGHDDEQADPRAALMAMLSKRAPPSEKESTVDAVDQEEAEVEPNPRVALMAMLSKRAPPSEMESTVDAVDGHEEPNPRAALMAMLSKRAPPPEKEATTPGVAQVDDKVDPNPRAALMAMLGKRASPAAEAGDREDEEVENPRSALMAMLNKRVSDSVQDRPSVTKVIGGPRSDETNADQENDSHAVDLPTIRDDPRFAKYFKMLKMGLPIGAVKNSMQRDQQDPTIMDLDPDKSLDSQRPPEKIDDDGPPLNKDPAYEKYFRMLKMVSCYNPVFISVVLVIVLNVFYIYKGLPVDAVKNAMQRDGLDPKIMDLDPQKSVSSQMKSDTDDPTLKDDPKYSKYFKMLKMGLPMGAVKNALQRDGLDPSVMDLDPERSVASQTRVEEKIVDKDPPLKEDPAYSKYFKMLKMGLPKGAVQNALQRDGLDPSIMDLDPDVSVKSQIGKEKDNDPPLKDDPKYSKYFKMLSMGLPMGAVKNALQRDGLDPSIMDLSPEKSVASQLKKDNESIDNGSSDSQKKEQRKKQPQKPNVRRKKIYWSPIEESKIDDNSLWSMIKGKFDFESLKVDQDEFESLFTDTSNSADKQKIVLDKPKESKQKKSVQVIDAKRGMNGGIILARIKIEYSVLAEMVSEIIFFTLCADTPVTVMFCIHNVVGFRDCGELDDTQLKALREFLPTKEERFAIEGYIKQSSSSEETKEAAINDLCACEKYMLAMINVAMADEKFECMLFKYQFDNKLKELMHGVTTLINACDEVQKSVRLRKLMAMILMLGNQINTGGSGRMAHGFTLDALLKLDEAKAFDKKTSVLQYLVKLVKDNDPDLLNVHKELPSIGPAENVIIDGLVSELRELNDRLVSVKETATLEGNRLRGGEINERRESNCDKPRHQKVSSLDKLRQQKTKIKDIDGVHMYNIALPSDQTAMEKFAHYAEKRTEELFARIDDAQENFKGVLTYFGENPAMTSTDFFGTLNKFVAAFDSALEIVKRIEALEIAEEKKAAAKRAKEAMKAKSIVKEVKQKPGLVSQSSKGKLDLSGQRKKFADPFADPGADAPLVTDQKADAKAGPIQEPIHEREDNEVTAKGPNPRVALMEMLNKRQPKVEATAFEQTDEGAVLDPRVALTTMLSKRAPPSVGPNCGPVPPRLDTDDEFPAHQSPSTAPSMPPSPVPISNANLSQPGSPLSYENQLNPEESPVINGFFPATTRHIRKHSKLDDEKQSERGARYENKTSSNARGAGVAESTSSPPSPMAHESNINVPEIASSSNSHEPPESKLSSNQSAVVQTNDEASANLAFTIDCNPPKNESSTQSSNVLVGIVTAGAATNSETSAAKATSDKSSLENTYGKAPPAAMRRHNDKLRNRGGGSMSIAAMAAAAAREKNAKSIALTSSLTAAIDDDDDDDATLQVHSQLPIDISLANHADLSTVTYACVACGKRLEKSQFSKNNLTKHDKLRCKKCCKAQRPAPLDPNPSNEEVTVPINDTNSCTAQDTAE</sequence>
<feature type="region of interest" description="Disordered" evidence="1">
    <location>
        <begin position="2983"/>
        <end position="3005"/>
    </location>
</feature>
<feature type="domain" description="FH2" evidence="2">
    <location>
        <begin position="4024"/>
        <end position="4502"/>
    </location>
</feature>
<dbReference type="Proteomes" id="UP001530293">
    <property type="component" value="Unassembled WGS sequence"/>
</dbReference>
<dbReference type="InterPro" id="IPR042201">
    <property type="entry name" value="FH2_Formin_sf"/>
</dbReference>
<feature type="region of interest" description="Disordered" evidence="1">
    <location>
        <begin position="109"/>
        <end position="213"/>
    </location>
</feature>
<feature type="compositionally biased region" description="Low complexity" evidence="1">
    <location>
        <begin position="1230"/>
        <end position="1268"/>
    </location>
</feature>
<feature type="compositionally biased region" description="Basic and acidic residues" evidence="1">
    <location>
        <begin position="4709"/>
        <end position="4724"/>
    </location>
</feature>
<feature type="region of interest" description="Disordered" evidence="1">
    <location>
        <begin position="889"/>
        <end position="914"/>
    </location>
</feature>
<feature type="region of interest" description="Disordered" evidence="1">
    <location>
        <begin position="4821"/>
        <end position="4859"/>
    </location>
</feature>
<feature type="compositionally biased region" description="Low complexity" evidence="1">
    <location>
        <begin position="625"/>
        <end position="637"/>
    </location>
</feature>
<feature type="compositionally biased region" description="Low complexity" evidence="1">
    <location>
        <begin position="1168"/>
        <end position="1183"/>
    </location>
</feature>
<proteinExistence type="predicted"/>
<dbReference type="InterPro" id="IPR051425">
    <property type="entry name" value="Formin_Homology"/>
</dbReference>
<feature type="region of interest" description="Disordered" evidence="1">
    <location>
        <begin position="712"/>
        <end position="783"/>
    </location>
</feature>
<feature type="compositionally biased region" description="Polar residues" evidence="1">
    <location>
        <begin position="4966"/>
        <end position="4989"/>
    </location>
</feature>
<feature type="region of interest" description="Disordered" evidence="1">
    <location>
        <begin position="3250"/>
        <end position="3344"/>
    </location>
</feature>
<feature type="region of interest" description="Disordered" evidence="1">
    <location>
        <begin position="802"/>
        <end position="873"/>
    </location>
</feature>
<feature type="region of interest" description="Disordered" evidence="1">
    <location>
        <begin position="3812"/>
        <end position="3836"/>
    </location>
</feature>
<feature type="compositionally biased region" description="Basic and acidic residues" evidence="1">
    <location>
        <begin position="2493"/>
        <end position="2514"/>
    </location>
</feature>
<feature type="compositionally biased region" description="Basic and acidic residues" evidence="1">
    <location>
        <begin position="1397"/>
        <end position="1407"/>
    </location>
</feature>
<feature type="region of interest" description="Disordered" evidence="1">
    <location>
        <begin position="3356"/>
        <end position="3378"/>
    </location>
</feature>
<dbReference type="SUPFAM" id="SSF101447">
    <property type="entry name" value="Formin homology 2 domain (FH2 domain)"/>
    <property type="match status" value="1"/>
</dbReference>
<feature type="region of interest" description="Disordered" evidence="1">
    <location>
        <begin position="2684"/>
        <end position="2830"/>
    </location>
</feature>
<feature type="region of interest" description="Disordered" evidence="1">
    <location>
        <begin position="1391"/>
        <end position="1446"/>
    </location>
</feature>
<evidence type="ECO:0000256" key="1">
    <source>
        <dbReference type="SAM" id="MobiDB-lite"/>
    </source>
</evidence>
<feature type="region of interest" description="Disordered" evidence="1">
    <location>
        <begin position="3086"/>
        <end position="3136"/>
    </location>
</feature>
<feature type="compositionally biased region" description="Acidic residues" evidence="1">
    <location>
        <begin position="109"/>
        <end position="121"/>
    </location>
</feature>
<feature type="compositionally biased region" description="Basic and acidic residues" evidence="1">
    <location>
        <begin position="3122"/>
        <end position="3136"/>
    </location>
</feature>
<feature type="compositionally biased region" description="Polar residues" evidence="1">
    <location>
        <begin position="4669"/>
        <end position="4687"/>
    </location>
</feature>
<feature type="compositionally biased region" description="Polar residues" evidence="1">
    <location>
        <begin position="2587"/>
        <end position="2601"/>
    </location>
</feature>
<feature type="compositionally biased region" description="Polar residues" evidence="1">
    <location>
        <begin position="329"/>
        <end position="345"/>
    </location>
</feature>
<dbReference type="Gene3D" id="1.20.58.2220">
    <property type="entry name" value="Formin, FH2 domain"/>
    <property type="match status" value="1"/>
</dbReference>
<dbReference type="PANTHER" id="PTHR45725:SF1">
    <property type="entry name" value="DISHEVELLED ASSOCIATED ACTIVATOR OF MORPHOGENESIS, ISOFORM D"/>
    <property type="match status" value="1"/>
</dbReference>
<feature type="region of interest" description="Disordered" evidence="1">
    <location>
        <begin position="2234"/>
        <end position="2272"/>
    </location>
</feature>
<dbReference type="PROSITE" id="PS51444">
    <property type="entry name" value="FH2"/>
    <property type="match status" value="1"/>
</dbReference>
<feature type="compositionally biased region" description="Polar residues" evidence="1">
    <location>
        <begin position="1135"/>
        <end position="1167"/>
    </location>
</feature>
<feature type="compositionally biased region" description="Polar residues" evidence="1">
    <location>
        <begin position="1214"/>
        <end position="1229"/>
    </location>
</feature>
<feature type="compositionally biased region" description="Basic and acidic residues" evidence="1">
    <location>
        <begin position="597"/>
        <end position="619"/>
    </location>
</feature>
<feature type="region of interest" description="Disordered" evidence="1">
    <location>
        <begin position="4623"/>
        <end position="4779"/>
    </location>
</feature>
<feature type="compositionally biased region" description="Basic residues" evidence="1">
    <location>
        <begin position="4021"/>
        <end position="4036"/>
    </location>
</feature>
<feature type="compositionally biased region" description="Basic and acidic residues" evidence="1">
    <location>
        <begin position="3734"/>
        <end position="3747"/>
    </location>
</feature>
<feature type="region of interest" description="Disordered" evidence="1">
    <location>
        <begin position="539"/>
        <end position="637"/>
    </location>
</feature>
<feature type="region of interest" description="Disordered" evidence="1">
    <location>
        <begin position="3185"/>
        <end position="3204"/>
    </location>
</feature>
<dbReference type="PANTHER" id="PTHR45725">
    <property type="entry name" value="FORMIN HOMOLOGY 2 FAMILY MEMBER"/>
    <property type="match status" value="1"/>
</dbReference>
<feature type="non-terminal residue" evidence="3">
    <location>
        <position position="4989"/>
    </location>
</feature>
<feature type="compositionally biased region" description="Polar residues" evidence="1">
    <location>
        <begin position="566"/>
        <end position="576"/>
    </location>
</feature>
<feature type="compositionally biased region" description="Basic and acidic residues" evidence="1">
    <location>
        <begin position="3256"/>
        <end position="3272"/>
    </location>
</feature>
<feature type="region of interest" description="Disordered" evidence="1">
    <location>
        <begin position="481"/>
        <end position="506"/>
    </location>
</feature>
<feature type="region of interest" description="Disordered" evidence="1">
    <location>
        <begin position="3151"/>
        <end position="3177"/>
    </location>
</feature>
<feature type="compositionally biased region" description="Low complexity" evidence="1">
    <location>
        <begin position="889"/>
        <end position="900"/>
    </location>
</feature>
<feature type="compositionally biased region" description="Basic and acidic residues" evidence="1">
    <location>
        <begin position="2721"/>
        <end position="2747"/>
    </location>
</feature>
<gene>
    <name evidence="3" type="ORF">ACHAWU_000384</name>
</gene>
<feature type="compositionally biased region" description="Polar residues" evidence="1">
    <location>
        <begin position="1196"/>
        <end position="1207"/>
    </location>
</feature>
<reference evidence="3 4" key="1">
    <citation type="submission" date="2024-10" db="EMBL/GenBank/DDBJ databases">
        <title>Updated reference genomes for cyclostephanoid diatoms.</title>
        <authorList>
            <person name="Roberts W.R."/>
            <person name="Alverson A.J."/>
        </authorList>
    </citation>
    <scope>NUCLEOTIDE SEQUENCE [LARGE SCALE GENOMIC DNA]</scope>
    <source>
        <strain evidence="3 4">AJA232-27</strain>
    </source>
</reference>
<feature type="compositionally biased region" description="Low complexity" evidence="1">
    <location>
        <begin position="481"/>
        <end position="492"/>
    </location>
</feature>
<name>A0ABD3M177_9STRA</name>
<feature type="compositionally biased region" description="Low complexity" evidence="1">
    <location>
        <begin position="754"/>
        <end position="779"/>
    </location>
</feature>
<feature type="compositionally biased region" description="Polar residues" evidence="1">
    <location>
        <begin position="424"/>
        <end position="434"/>
    </location>
</feature>
<dbReference type="InterPro" id="IPR019309">
    <property type="entry name" value="WASHC3"/>
</dbReference>
<feature type="region of interest" description="Disordered" evidence="1">
    <location>
        <begin position="3459"/>
        <end position="3509"/>
    </location>
</feature>
<feature type="region of interest" description="Disordered" evidence="1">
    <location>
        <begin position="3593"/>
        <end position="3612"/>
    </location>
</feature>
<feature type="region of interest" description="Disordered" evidence="1">
    <location>
        <begin position="2845"/>
        <end position="2868"/>
    </location>
</feature>
<feature type="compositionally biased region" description="Polar residues" evidence="1">
    <location>
        <begin position="832"/>
        <end position="842"/>
    </location>
</feature>
<comment type="caution">
    <text evidence="3">The sequence shown here is derived from an EMBL/GenBank/DDBJ whole genome shotgun (WGS) entry which is preliminary data.</text>
</comment>
<dbReference type="Pfam" id="PF02181">
    <property type="entry name" value="FH2"/>
    <property type="match status" value="1"/>
</dbReference>
<feature type="region of interest" description="Disordered" evidence="1">
    <location>
        <begin position="1"/>
        <end position="21"/>
    </location>
</feature>
<feature type="region of interest" description="Disordered" evidence="1">
    <location>
        <begin position="2443"/>
        <end position="2468"/>
    </location>
</feature>
<feature type="compositionally biased region" description="Polar residues" evidence="1">
    <location>
        <begin position="4750"/>
        <end position="4779"/>
    </location>
</feature>
<dbReference type="InterPro" id="IPR029021">
    <property type="entry name" value="Prot-tyrosine_phosphatase-like"/>
</dbReference>
<feature type="compositionally biased region" description="Basic and acidic residues" evidence="1">
    <location>
        <begin position="448"/>
        <end position="457"/>
    </location>
</feature>
<feature type="compositionally biased region" description="Basic and acidic residues" evidence="1">
    <location>
        <begin position="3495"/>
        <end position="3509"/>
    </location>
</feature>
<feature type="compositionally biased region" description="Basic and acidic residues" evidence="1">
    <location>
        <begin position="4368"/>
        <end position="4384"/>
    </location>
</feature>
<feature type="compositionally biased region" description="Polar residues" evidence="1">
    <location>
        <begin position="2443"/>
        <end position="2454"/>
    </location>
</feature>
<dbReference type="SUPFAM" id="SSF52799">
    <property type="entry name" value="(Phosphotyrosine protein) phosphatases II"/>
    <property type="match status" value="1"/>
</dbReference>
<keyword evidence="4" id="KW-1185">Reference proteome</keyword>
<feature type="compositionally biased region" description="Polar residues" evidence="1">
    <location>
        <begin position="737"/>
        <end position="753"/>
    </location>
</feature>
<feature type="compositionally biased region" description="Polar residues" evidence="1">
    <location>
        <begin position="493"/>
        <end position="506"/>
    </location>
</feature>
<feature type="compositionally biased region" description="Low complexity" evidence="1">
    <location>
        <begin position="1281"/>
        <end position="1339"/>
    </location>
</feature>
<feature type="compositionally biased region" description="Low complexity" evidence="1">
    <location>
        <begin position="976"/>
        <end position="988"/>
    </location>
</feature>
<accession>A0ABD3M177</accession>
<dbReference type="InterPro" id="IPR015425">
    <property type="entry name" value="FH2_Formin"/>
</dbReference>
<feature type="region of interest" description="Disordered" evidence="1">
    <location>
        <begin position="3718"/>
        <end position="3756"/>
    </location>
</feature>
<feature type="region of interest" description="Disordered" evidence="1">
    <location>
        <begin position="3558"/>
        <end position="3577"/>
    </location>
</feature>
<feature type="compositionally biased region" description="Basic and acidic residues" evidence="1">
    <location>
        <begin position="2815"/>
        <end position="2830"/>
    </location>
</feature>
<protein>
    <recommendedName>
        <fullName evidence="2">FH2 domain-containing protein</fullName>
    </recommendedName>
</protein>
<evidence type="ECO:0000259" key="2">
    <source>
        <dbReference type="PROSITE" id="PS51444"/>
    </source>
</evidence>
<feature type="compositionally biased region" description="Polar residues" evidence="1">
    <location>
        <begin position="1424"/>
        <end position="1433"/>
    </location>
</feature>
<feature type="region of interest" description="Disordered" evidence="1">
    <location>
        <begin position="2387"/>
        <end position="2414"/>
    </location>
</feature>
<feature type="compositionally biased region" description="Basic and acidic residues" evidence="1">
    <location>
        <begin position="1003"/>
        <end position="1015"/>
    </location>
</feature>
<feature type="compositionally biased region" description="Polar residues" evidence="1">
    <location>
        <begin position="2756"/>
        <end position="2772"/>
    </location>
</feature>
<feature type="region of interest" description="Disordered" evidence="1">
    <location>
        <begin position="307"/>
        <end position="465"/>
    </location>
</feature>
<feature type="compositionally biased region" description="Polar residues" evidence="1">
    <location>
        <begin position="901"/>
        <end position="914"/>
    </location>
</feature>
<feature type="region of interest" description="Disordered" evidence="1">
    <location>
        <begin position="2324"/>
        <end position="2367"/>
    </location>
</feature>
<dbReference type="Gene3D" id="3.90.190.10">
    <property type="entry name" value="Protein tyrosine phosphatase superfamily"/>
    <property type="match status" value="1"/>
</dbReference>
<feature type="compositionally biased region" description="Polar residues" evidence="1">
    <location>
        <begin position="2560"/>
        <end position="2571"/>
    </location>
</feature>
<feature type="region of interest" description="Disordered" evidence="1">
    <location>
        <begin position="4368"/>
        <end position="4389"/>
    </location>
</feature>
<feature type="compositionally biased region" description="Basic and acidic residues" evidence="1">
    <location>
        <begin position="189"/>
        <end position="211"/>
    </location>
</feature>
<organism evidence="3 4">
    <name type="scientific">Discostella pseudostelligera</name>
    <dbReference type="NCBI Taxonomy" id="259834"/>
    <lineage>
        <taxon>Eukaryota</taxon>
        <taxon>Sar</taxon>
        <taxon>Stramenopiles</taxon>
        <taxon>Ochrophyta</taxon>
        <taxon>Bacillariophyta</taxon>
        <taxon>Coscinodiscophyceae</taxon>
        <taxon>Thalassiosirophycidae</taxon>
        <taxon>Stephanodiscales</taxon>
        <taxon>Stephanodiscaceae</taxon>
        <taxon>Discostella</taxon>
    </lineage>
</organism>
<feature type="region of interest" description="Disordered" evidence="1">
    <location>
        <begin position="3390"/>
        <end position="3413"/>
    </location>
</feature>
<feature type="region of interest" description="Disordered" evidence="1">
    <location>
        <begin position="3018"/>
        <end position="3040"/>
    </location>
</feature>
<dbReference type="EMBL" id="JALLBG020000254">
    <property type="protein sequence ID" value="KAL3757743.1"/>
    <property type="molecule type" value="Genomic_DNA"/>
</dbReference>
<feature type="region of interest" description="Disordered" evidence="1">
    <location>
        <begin position="4958"/>
        <end position="4989"/>
    </location>
</feature>
<feature type="compositionally biased region" description="Low complexity" evidence="1">
    <location>
        <begin position="1114"/>
        <end position="1134"/>
    </location>
</feature>